<evidence type="ECO:0000256" key="1">
    <source>
        <dbReference type="ARBA" id="ARBA00022448"/>
    </source>
</evidence>
<dbReference type="NCBIfam" id="NF002894">
    <property type="entry name" value="PRK03379.1"/>
    <property type="match status" value="1"/>
</dbReference>
<comment type="function">
    <text evidence="5">Part of the ABC transporter complex BtuCDF involved in vitamin B12 import. Binds vitamin B12 and delivers it to the periplasmic surface of BtuC.</text>
</comment>
<reference evidence="7 8" key="1">
    <citation type="journal article" date="2017" name="Antonie Van Leeuwenhoek">
        <title>Phylogenomic resolution of the bacterial genus Pantoea and its relationship with Erwinia and Tatumella.</title>
        <authorList>
            <person name="Palmer M."/>
            <person name="Steenkamp E.T."/>
            <person name="Coetzee M.P."/>
            <person name="Chan W.Y."/>
            <person name="van Zyl E."/>
            <person name="De Maayer P."/>
            <person name="Coutinho T.A."/>
            <person name="Blom J."/>
            <person name="Smits T.H."/>
            <person name="Duffy B."/>
            <person name="Venter S.N."/>
        </authorList>
    </citation>
    <scope>NUCLEOTIDE SEQUENCE [LARGE SCALE GENOMIC DNA]</scope>
    <source>
        <strain evidence="7 8">LMG 2657</strain>
    </source>
</reference>
<feature type="signal peptide" evidence="5">
    <location>
        <begin position="1"/>
        <end position="19"/>
    </location>
</feature>
<feature type="site" description="Important for BtuC binding" evidence="5">
    <location>
        <position position="200"/>
    </location>
</feature>
<dbReference type="PANTHER" id="PTHR30535:SF34">
    <property type="entry name" value="MOLYBDATE-BINDING PROTEIN MOLA"/>
    <property type="match status" value="1"/>
</dbReference>
<dbReference type="OrthoDB" id="6495095at2"/>
<protein>
    <recommendedName>
        <fullName evidence="5">Vitamin B12-binding protein</fullName>
    </recommendedName>
</protein>
<dbReference type="RefSeq" id="WP_084872823.1">
    <property type="nucleotide sequence ID" value="NZ_JAGGMY010000001.1"/>
</dbReference>
<evidence type="ECO:0000313" key="8">
    <source>
        <dbReference type="Proteomes" id="UP000193749"/>
    </source>
</evidence>
<evidence type="ECO:0000256" key="5">
    <source>
        <dbReference type="HAMAP-Rule" id="MF_01000"/>
    </source>
</evidence>
<keyword evidence="1 5" id="KW-0813">Transport</keyword>
<proteinExistence type="inferred from homology"/>
<evidence type="ECO:0000313" key="7">
    <source>
        <dbReference type="EMBL" id="ORM92525.1"/>
    </source>
</evidence>
<evidence type="ECO:0000256" key="3">
    <source>
        <dbReference type="ARBA" id="ARBA00022764"/>
    </source>
</evidence>
<dbReference type="Pfam" id="PF01497">
    <property type="entry name" value="Peripla_BP_2"/>
    <property type="match status" value="1"/>
</dbReference>
<dbReference type="NCBIfam" id="NF038402">
    <property type="entry name" value="TroA_like"/>
    <property type="match status" value="1"/>
</dbReference>
<dbReference type="EMBL" id="MLJI01000001">
    <property type="protein sequence ID" value="ORM92525.1"/>
    <property type="molecule type" value="Genomic_DNA"/>
</dbReference>
<dbReference type="Proteomes" id="UP000193749">
    <property type="component" value="Unassembled WGS sequence"/>
</dbReference>
<keyword evidence="8" id="KW-1185">Reference proteome</keyword>
<comment type="caution">
    <text evidence="5">Lacks conserved residue(s) required for the propagation of feature annotation.</text>
</comment>
<comment type="similarity">
    <text evidence="5">Belongs to the BtuF family.</text>
</comment>
<keyword evidence="4 5" id="KW-1015">Disulfide bond</keyword>
<dbReference type="SUPFAM" id="SSF53807">
    <property type="entry name" value="Helical backbone' metal receptor"/>
    <property type="match status" value="1"/>
</dbReference>
<evidence type="ECO:0000256" key="4">
    <source>
        <dbReference type="ARBA" id="ARBA00023157"/>
    </source>
</evidence>
<dbReference type="InterPro" id="IPR050902">
    <property type="entry name" value="ABC_Transporter_SBP"/>
</dbReference>
<dbReference type="GO" id="GO:0031419">
    <property type="term" value="F:cobalamin binding"/>
    <property type="evidence" value="ECO:0007669"/>
    <property type="project" value="InterPro"/>
</dbReference>
<dbReference type="STRING" id="55209.HA50_03795"/>
<dbReference type="HAMAP" id="MF_01000">
    <property type="entry name" value="BtuF"/>
    <property type="match status" value="1"/>
</dbReference>
<comment type="subunit">
    <text evidence="5">The complex is composed of two ATP-binding proteins (BtuD), two transmembrane proteins (BtuC) and a solute-binding protein (BtuF).</text>
</comment>
<keyword evidence="3 5" id="KW-0574">Periplasm</keyword>
<dbReference type="AlphaFoldDB" id="A0A1X1ERT1"/>
<dbReference type="InterPro" id="IPR054828">
    <property type="entry name" value="Vit_B12_bind_prot"/>
</dbReference>
<dbReference type="Gene3D" id="3.40.50.1980">
    <property type="entry name" value="Nitrogenase molybdenum iron protein domain"/>
    <property type="match status" value="2"/>
</dbReference>
<dbReference type="InterPro" id="IPR023544">
    <property type="entry name" value="ABC_transptr_vit_B12-bd"/>
</dbReference>
<dbReference type="GO" id="GO:0015889">
    <property type="term" value="P:cobalamin transport"/>
    <property type="evidence" value="ECO:0007669"/>
    <property type="project" value="UniProtKB-UniRule"/>
</dbReference>
<gene>
    <name evidence="5" type="primary">btuF</name>
    <name evidence="7" type="ORF">HA50_03795</name>
</gene>
<dbReference type="PANTHER" id="PTHR30535">
    <property type="entry name" value="VITAMIN B12-BINDING PROTEIN"/>
    <property type="match status" value="1"/>
</dbReference>
<keyword evidence="2 5" id="KW-0732">Signal</keyword>
<feature type="domain" description="Fe/B12 periplasmic-binding" evidence="6">
    <location>
        <begin position="23"/>
        <end position="270"/>
    </location>
</feature>
<dbReference type="CDD" id="cd01144">
    <property type="entry name" value="BtuF"/>
    <property type="match status" value="1"/>
</dbReference>
<accession>A0A1X1ERT1</accession>
<feature type="site" description="Important for BtuC binding" evidence="5">
    <location>
        <position position="70"/>
    </location>
</feature>
<dbReference type="GO" id="GO:0042597">
    <property type="term" value="C:periplasmic space"/>
    <property type="evidence" value="ECO:0007669"/>
    <property type="project" value="UniProtKB-SubCell"/>
</dbReference>
<name>A0A1X1ERT1_PANCY</name>
<evidence type="ECO:0000256" key="2">
    <source>
        <dbReference type="ARBA" id="ARBA00022729"/>
    </source>
</evidence>
<feature type="chain" id="PRO_5013408079" description="Vitamin B12-binding protein" evidence="5">
    <location>
        <begin position="20"/>
        <end position="270"/>
    </location>
</feature>
<comment type="caution">
    <text evidence="7">The sequence shown here is derived from an EMBL/GenBank/DDBJ whole genome shotgun (WGS) entry which is preliminary data.</text>
</comment>
<dbReference type="PROSITE" id="PS50983">
    <property type="entry name" value="FE_B12_PBP"/>
    <property type="match status" value="1"/>
</dbReference>
<feature type="disulfide bond" evidence="5">
    <location>
        <begin position="181"/>
        <end position="257"/>
    </location>
</feature>
<organism evidence="7 8">
    <name type="scientific">Pantoea cypripedii</name>
    <name type="common">Pectobacterium cypripedii</name>
    <name type="synonym">Erwinia cypripedii</name>
    <dbReference type="NCBI Taxonomy" id="55209"/>
    <lineage>
        <taxon>Bacteria</taxon>
        <taxon>Pseudomonadati</taxon>
        <taxon>Pseudomonadota</taxon>
        <taxon>Gammaproteobacteria</taxon>
        <taxon>Enterobacterales</taxon>
        <taxon>Erwiniaceae</taxon>
        <taxon>Pantoea</taxon>
    </lineage>
</organism>
<evidence type="ECO:0000259" key="6">
    <source>
        <dbReference type="PROSITE" id="PS50983"/>
    </source>
</evidence>
<comment type="subcellular location">
    <subcellularLocation>
        <location evidence="5">Periplasm</location>
    </subcellularLocation>
</comment>
<dbReference type="InterPro" id="IPR002491">
    <property type="entry name" value="ABC_transptr_periplasmic_BD"/>
</dbReference>
<sequence length="270" mass="29902" precursor="true">MAKSFWLAGLLLFCSSLLAATPRVITLAPHLTELAFAAGITPVAVSAWSDYPAGAKSLEQVANWQGIRIERIVQLKPDVVLAWRGGNPQRQIDQLQRLGIKVEWIDPQTLDQMIDALASLQRWSPHPQQARDAAQALRSQEAQLRQQYQAQQPVRVFLQFGQQPLFTAARNTLQNEVIELCGGRNIFADSTVSWPQVSREQVLARHPQAIVMGGTAAQASAIGQYWQPQLQVPVIALNDDWLSRPGPRMLQAARQLCAALHPAKISTKND</sequence>